<evidence type="ECO:0000313" key="3">
    <source>
        <dbReference type="Proteomes" id="UP000593576"/>
    </source>
</evidence>
<sequence>MHRTVEKNTSVGEGFEGKDMVGIRRPRKTDTRFRPSSIAFGFRS</sequence>
<name>A0A7J9LZM1_GOSSC</name>
<feature type="region of interest" description="Disordered" evidence="1">
    <location>
        <begin position="1"/>
        <end position="44"/>
    </location>
</feature>
<dbReference type="Proteomes" id="UP000593576">
    <property type="component" value="Unassembled WGS sequence"/>
</dbReference>
<evidence type="ECO:0000256" key="1">
    <source>
        <dbReference type="SAM" id="MobiDB-lite"/>
    </source>
</evidence>
<proteinExistence type="predicted"/>
<reference evidence="2 3" key="1">
    <citation type="journal article" date="2019" name="Genome Biol. Evol.">
        <title>Insights into the evolution of the New World diploid cottons (Gossypium, subgenus Houzingenia) based on genome sequencing.</title>
        <authorList>
            <person name="Grover C.E."/>
            <person name="Arick M.A. 2nd"/>
            <person name="Thrash A."/>
            <person name="Conover J.L."/>
            <person name="Sanders W.S."/>
            <person name="Peterson D.G."/>
            <person name="Frelichowski J.E."/>
            <person name="Scheffler J.A."/>
            <person name="Scheffler B.E."/>
            <person name="Wendel J.F."/>
        </authorList>
    </citation>
    <scope>NUCLEOTIDE SEQUENCE [LARGE SCALE GENOMIC DNA]</scope>
    <source>
        <strain evidence="2">1</strain>
        <tissue evidence="2">Leaf</tissue>
    </source>
</reference>
<organism evidence="2 3">
    <name type="scientific">Gossypium schwendimanii</name>
    <name type="common">Cotton</name>
    <dbReference type="NCBI Taxonomy" id="34291"/>
    <lineage>
        <taxon>Eukaryota</taxon>
        <taxon>Viridiplantae</taxon>
        <taxon>Streptophyta</taxon>
        <taxon>Embryophyta</taxon>
        <taxon>Tracheophyta</taxon>
        <taxon>Spermatophyta</taxon>
        <taxon>Magnoliopsida</taxon>
        <taxon>eudicotyledons</taxon>
        <taxon>Gunneridae</taxon>
        <taxon>Pentapetalae</taxon>
        <taxon>rosids</taxon>
        <taxon>malvids</taxon>
        <taxon>Malvales</taxon>
        <taxon>Malvaceae</taxon>
        <taxon>Malvoideae</taxon>
        <taxon>Gossypium</taxon>
    </lineage>
</organism>
<dbReference type="AlphaFoldDB" id="A0A7J9LZM1"/>
<evidence type="ECO:0000313" key="2">
    <source>
        <dbReference type="EMBL" id="MBA0863649.1"/>
    </source>
</evidence>
<feature type="compositionally biased region" description="Basic and acidic residues" evidence="1">
    <location>
        <begin position="15"/>
        <end position="33"/>
    </location>
</feature>
<dbReference type="EMBL" id="JABFAF010000008">
    <property type="protein sequence ID" value="MBA0863649.1"/>
    <property type="molecule type" value="Genomic_DNA"/>
</dbReference>
<gene>
    <name evidence="2" type="ORF">Goshw_023982</name>
</gene>
<accession>A0A7J9LZM1</accession>
<protein>
    <submittedName>
        <fullName evidence="2">Uncharacterized protein</fullName>
    </submittedName>
</protein>
<comment type="caution">
    <text evidence="2">The sequence shown here is derived from an EMBL/GenBank/DDBJ whole genome shotgun (WGS) entry which is preliminary data.</text>
</comment>
<keyword evidence="3" id="KW-1185">Reference proteome</keyword>